<accession>A0A0G4KI97</accession>
<evidence type="ECO:0000313" key="1">
    <source>
        <dbReference type="EMBL" id="CRK01338.1"/>
    </source>
</evidence>
<organism evidence="1 2">
    <name type="scientific">Verticillium longisporum</name>
    <name type="common">Verticillium dahliae var. longisporum</name>
    <dbReference type="NCBI Taxonomy" id="100787"/>
    <lineage>
        <taxon>Eukaryota</taxon>
        <taxon>Fungi</taxon>
        <taxon>Dikarya</taxon>
        <taxon>Ascomycota</taxon>
        <taxon>Pezizomycotina</taxon>
        <taxon>Sordariomycetes</taxon>
        <taxon>Hypocreomycetidae</taxon>
        <taxon>Glomerellales</taxon>
        <taxon>Plectosphaerellaceae</taxon>
        <taxon>Verticillium</taxon>
    </lineage>
</organism>
<protein>
    <submittedName>
        <fullName evidence="1">Uncharacterized protein</fullName>
    </submittedName>
</protein>
<gene>
    <name evidence="1" type="ORF">BN1723_008747</name>
</gene>
<dbReference type="AlphaFoldDB" id="A0A0G4KI97"/>
<name>A0A0G4KI97_VERLO</name>
<sequence length="94" mass="11166">MAMLVEDACQQQHHSIFYPPSSKGNTDIMCQYYAHAFVCKHLTFTFARFCHPASLIQKPCGHRQIWQTIRLDEPCDECHTWFPDKYPSKRSRFR</sequence>
<dbReference type="EMBL" id="CVQI01000780">
    <property type="protein sequence ID" value="CRK01338.1"/>
    <property type="molecule type" value="Genomic_DNA"/>
</dbReference>
<evidence type="ECO:0000313" key="2">
    <source>
        <dbReference type="Proteomes" id="UP000045706"/>
    </source>
</evidence>
<dbReference type="Proteomes" id="UP000045706">
    <property type="component" value="Unassembled WGS sequence"/>
</dbReference>
<reference evidence="2" key="1">
    <citation type="submission" date="2015-05" db="EMBL/GenBank/DDBJ databases">
        <authorList>
            <person name="Fogelqvist Johan"/>
        </authorList>
    </citation>
    <scope>NUCLEOTIDE SEQUENCE [LARGE SCALE GENOMIC DNA]</scope>
</reference>
<proteinExistence type="predicted"/>